<dbReference type="eggNOG" id="ENOG502Z7P6">
    <property type="taxonomic scope" value="Bacteria"/>
</dbReference>
<dbReference type="Pfam" id="PF14234">
    <property type="entry name" value="DUF4336"/>
    <property type="match status" value="1"/>
</dbReference>
<sequence>MSKTSNHTVNRQELSRQKWYWWPLFPLYPYGIRKTVFKELVPNQIWSFEQLQGLYYVAVPVRLTVIKTLNGLMLINPLPPTDELLDILHSLEDKHGPVVSIVLPTASGLEHKISMPAMARAFPKALLWVCPGQWSFPLAMPLALLGFPVNRTRRIFNDGLPESQSCEWISLGPLDIGLGRFQEISCFHKPTGSLIVTDALIGIQDKPPELFDYDPTPILFHARDSGDQPLVDTPLLRKKGWARLVLFSSFLKPDKLSIPPVGIILKNSFRPGLRNLKAHFGIYPFVWAKDWETSTAKLIGKNRPLLQIAPVLERLVFPRAKDEFLRWLDTLSKLKGMRRVIPAHFSAPIDFNSRICRDFRRKISLSNWAKSDGNWIFLDSVDKSLLKKGVVPQDPLRAFRD</sequence>
<dbReference type="OrthoDB" id="537092at2"/>
<dbReference type="STRING" id="93059.P9211_10461"/>
<dbReference type="Proteomes" id="UP000000788">
    <property type="component" value="Chromosome"/>
</dbReference>
<evidence type="ECO:0008006" key="3">
    <source>
        <dbReference type="Google" id="ProtNLM"/>
    </source>
</evidence>
<dbReference type="PANTHER" id="PTHR33835:SF2">
    <property type="entry name" value="LYSINE-TRNA LIGASE"/>
    <property type="match status" value="1"/>
</dbReference>
<accession>A9BAW5</accession>
<dbReference type="RefSeq" id="WP_012195598.1">
    <property type="nucleotide sequence ID" value="NC_009976.1"/>
</dbReference>
<dbReference type="KEGG" id="pmj:P9211_10461"/>
<proteinExistence type="predicted"/>
<dbReference type="EMBL" id="CP000878">
    <property type="protein sequence ID" value="ABX08977.1"/>
    <property type="molecule type" value="Genomic_DNA"/>
</dbReference>
<evidence type="ECO:0000313" key="1">
    <source>
        <dbReference type="EMBL" id="ABX08977.1"/>
    </source>
</evidence>
<dbReference type="PANTHER" id="PTHR33835">
    <property type="entry name" value="YALI0C07656P"/>
    <property type="match status" value="1"/>
</dbReference>
<dbReference type="AlphaFoldDB" id="A9BAW5"/>
<organism evidence="1 2">
    <name type="scientific">Prochlorococcus marinus (strain MIT 9211)</name>
    <dbReference type="NCBI Taxonomy" id="93059"/>
    <lineage>
        <taxon>Bacteria</taxon>
        <taxon>Bacillati</taxon>
        <taxon>Cyanobacteriota</taxon>
        <taxon>Cyanophyceae</taxon>
        <taxon>Synechococcales</taxon>
        <taxon>Prochlorococcaceae</taxon>
        <taxon>Prochlorococcus</taxon>
    </lineage>
</organism>
<name>A9BAW5_PROM4</name>
<reference evidence="1 2" key="1">
    <citation type="journal article" date="2007" name="PLoS Genet.">
        <title>Patterns and implications of gene gain and loss in the evolution of Prochlorococcus.</title>
        <authorList>
            <person name="Kettler G.C."/>
            <person name="Martiny A.C."/>
            <person name="Huang K."/>
            <person name="Zucker J."/>
            <person name="Coleman M.L."/>
            <person name="Rodrigue S."/>
            <person name="Chen F."/>
            <person name="Lapidus A."/>
            <person name="Ferriera S."/>
            <person name="Johnson J."/>
            <person name="Steglich C."/>
            <person name="Church G.M."/>
            <person name="Richardson P."/>
            <person name="Chisholm S.W."/>
        </authorList>
    </citation>
    <scope>NUCLEOTIDE SEQUENCE [LARGE SCALE GENOMIC DNA]</scope>
    <source>
        <strain evidence="2">MIT 9211</strain>
    </source>
</reference>
<dbReference type="HOGENOM" id="CLU_042215_1_0_3"/>
<protein>
    <recommendedName>
        <fullName evidence="3">DUF4336 domain-containing protein</fullName>
    </recommendedName>
</protein>
<gene>
    <name evidence="1" type="ordered locus">P9211_10461</name>
</gene>
<keyword evidence="2" id="KW-1185">Reference proteome</keyword>
<evidence type="ECO:0000313" key="2">
    <source>
        <dbReference type="Proteomes" id="UP000000788"/>
    </source>
</evidence>
<dbReference type="InterPro" id="IPR025638">
    <property type="entry name" value="DUF4336"/>
</dbReference>